<dbReference type="InterPro" id="IPR007739">
    <property type="entry name" value="RgpF"/>
</dbReference>
<dbReference type="Pfam" id="PF13641">
    <property type="entry name" value="Glyco_tranf_2_3"/>
    <property type="match status" value="1"/>
</dbReference>
<organism evidence="1 2">
    <name type="scientific">Novacetimonas pomaceti</name>
    <dbReference type="NCBI Taxonomy" id="2021998"/>
    <lineage>
        <taxon>Bacteria</taxon>
        <taxon>Pseudomonadati</taxon>
        <taxon>Pseudomonadota</taxon>
        <taxon>Alphaproteobacteria</taxon>
        <taxon>Acetobacterales</taxon>
        <taxon>Acetobacteraceae</taxon>
        <taxon>Novacetimonas</taxon>
    </lineage>
</organism>
<dbReference type="RefSeq" id="WP_116704474.1">
    <property type="nucleotide sequence ID" value="NZ_PRCW01000145.1"/>
</dbReference>
<evidence type="ECO:0000313" key="2">
    <source>
        <dbReference type="Proteomes" id="UP000248116"/>
    </source>
</evidence>
<dbReference type="Pfam" id="PF05045">
    <property type="entry name" value="RgpF"/>
    <property type="match status" value="1"/>
</dbReference>
<dbReference type="PANTHER" id="PTHR46656:SF3">
    <property type="entry name" value="PUTATIVE-RELATED"/>
    <property type="match status" value="1"/>
</dbReference>
<feature type="non-terminal residue" evidence="1">
    <location>
        <position position="1162"/>
    </location>
</feature>
<sequence length="1162" mass="129159">DFIPGHEAAILITHVPGGRIKPHVLPYMKQLREAGFAVLLVAIVDRPLELTDEEFATADGIIVRDNGGYDFGAWQHAFQICPEVFGASLLIVTNDSVIPTADIKVFNTMIEGVRNCPSDVVGLTESHEYGWHIQTYFVALKPKALSSWGFQNFIRDIRRIDDKDEVIRTYEVPFARHMQAVGLTVQALYIIAFPANPTFFGWRELIEKGFPFIKLLMLRKKFESATNQHKFLKKVQKEWPAVLEKAGFDVELVRAAIFAADMSVPAGSDDSLVVNPRKFTAITKDHPLRVAYFGPWNYDNGLGSASRELLCALRHTGVQINAYPVEKPFHIHRLLCPAVPTLDFSGRPDIAIVHLNPDSWNVLTEEQRAIIHSAKQRIGYWVWETDRLPQAWYEDLHSVDRIWAPSTYCADVFAEEVGVPVDVVPHPVRIPPRIASDRETVLRRFGIDPKLRVILYIFDGASYLVRKNPDGLIRAFAASGLAEKGWTLVLKTKHLYDRPEAGKALADLVARTPGVRILEVSLYTDEVMSLIAAADIYASPHCSEGFGLTVAEAMAVGKPVVATDYSGTTDFLDSGCGYPVPATLWTLEENHGHYLAGHGWAKVDESALAGALVKAAADITSGDTSVGVAAKKNIERLLSYDTVAKAITTSFDALIAHTIEVQSPTHTRKPMTVLPKPPEVHVNLSSAKKFSQFIATDGVIPVPLASDFSWDGKTLPAGEPNDWLFLAPHDAYVAPDALHFILSSSTHRPDAVLFYADDVAADEDMLDRIRLKPDFNRTLLVAQDYIGAPVFIRRKTLTEIGGLNPARRSAVLYDLVLRVAQAGGGISRIPRILIAHKGRRPFAATTDRLATLAALHGSAELEFVNGAAPGQLMQRRRFSDAGYPAVSLVIPTRRTCQSGTAKTYVEGLLEGIARTDWPMDKITVIVGDDVSGEPDWAQRKWPFTLKRIETVRPEGEAFNYAAKMNRLWREAKDEHIVFINDDGMPVAPNWLEALMSFACDESVGGVGARLYYEDGSIQHAGMFPVFRTVAHAWLNWPADAQTYQNWAVAQREWSMVTGAIFATRRAILDQVNGFDERFSLEFNDVDLCLRIRNLGYRIVYNPDAQFIHAEKASRGETIPPGAEVALFLSRWSRWLDMDPASHPDLAKNRLDLVAMPQHGAWY</sequence>
<dbReference type="Gene3D" id="3.90.550.10">
    <property type="entry name" value="Spore Coat Polysaccharide Biosynthesis Protein SpsA, Chain A"/>
    <property type="match status" value="2"/>
</dbReference>
<dbReference type="SUPFAM" id="SSF53756">
    <property type="entry name" value="UDP-Glycosyltransferase/glycogen phosphorylase"/>
    <property type="match status" value="1"/>
</dbReference>
<keyword evidence="2" id="KW-1185">Reference proteome</keyword>
<feature type="non-terminal residue" evidence="1">
    <location>
        <position position="1"/>
    </location>
</feature>
<dbReference type="Proteomes" id="UP000248116">
    <property type="component" value="Unassembled WGS sequence"/>
</dbReference>
<comment type="caution">
    <text evidence="1">The sequence shown here is derived from an EMBL/GenBank/DDBJ whole genome shotgun (WGS) entry which is preliminary data.</text>
</comment>
<evidence type="ECO:0008006" key="3">
    <source>
        <dbReference type="Google" id="ProtNLM"/>
    </source>
</evidence>
<dbReference type="CDD" id="cd03801">
    <property type="entry name" value="GT4_PimA-like"/>
    <property type="match status" value="1"/>
</dbReference>
<dbReference type="EMBL" id="PRCW01000145">
    <property type="protein sequence ID" value="PYD46337.1"/>
    <property type="molecule type" value="Genomic_DNA"/>
</dbReference>
<name>A0ABX5NXV4_9PROT</name>
<protein>
    <recommendedName>
        <fullName evidence="3">Glycosyltransferase</fullName>
    </recommendedName>
</protein>
<accession>A0ABX5NXV4</accession>
<dbReference type="Pfam" id="PF13692">
    <property type="entry name" value="Glyco_trans_1_4"/>
    <property type="match status" value="1"/>
</dbReference>
<reference evidence="1 2" key="1">
    <citation type="submission" date="2018-02" db="EMBL/GenBank/DDBJ databases">
        <authorList>
            <person name="Skraban J."/>
            <person name="Trcek J."/>
        </authorList>
    </citation>
    <scope>NUCLEOTIDE SEQUENCE [LARGE SCALE GENOMIC DNA]</scope>
    <source>
        <strain evidence="1 2">AV446</strain>
    </source>
</reference>
<proteinExistence type="predicted"/>
<dbReference type="InterPro" id="IPR029044">
    <property type="entry name" value="Nucleotide-diphossugar_trans"/>
</dbReference>
<evidence type="ECO:0000313" key="1">
    <source>
        <dbReference type="EMBL" id="PYD46337.1"/>
    </source>
</evidence>
<gene>
    <name evidence="1" type="ORF">C3920_15875</name>
</gene>
<dbReference type="Gene3D" id="3.40.50.2000">
    <property type="entry name" value="Glycogen Phosphorylase B"/>
    <property type="match status" value="1"/>
</dbReference>
<dbReference type="SUPFAM" id="SSF53448">
    <property type="entry name" value="Nucleotide-diphospho-sugar transferases"/>
    <property type="match status" value="2"/>
</dbReference>
<dbReference type="PANTHER" id="PTHR46656">
    <property type="entry name" value="PUTATIVE-RELATED"/>
    <property type="match status" value="1"/>
</dbReference>